<keyword evidence="3" id="KW-1185">Reference proteome</keyword>
<gene>
    <name evidence="2" type="ORF">RCO7_00700</name>
</gene>
<dbReference type="STRING" id="914237.A0A1E1K1S2"/>
<dbReference type="GO" id="GO:0003729">
    <property type="term" value="F:mRNA binding"/>
    <property type="evidence" value="ECO:0007669"/>
    <property type="project" value="TreeGrafter"/>
</dbReference>
<protein>
    <submittedName>
        <fullName evidence="2">Related to complex I intermediate-associated protein 84, mitochondrial</fullName>
    </submittedName>
</protein>
<proteinExistence type="predicted"/>
<organism evidence="2 3">
    <name type="scientific">Rhynchosporium graminicola</name>
    <dbReference type="NCBI Taxonomy" id="2792576"/>
    <lineage>
        <taxon>Eukaryota</taxon>
        <taxon>Fungi</taxon>
        <taxon>Dikarya</taxon>
        <taxon>Ascomycota</taxon>
        <taxon>Pezizomycotina</taxon>
        <taxon>Leotiomycetes</taxon>
        <taxon>Helotiales</taxon>
        <taxon>Ploettnerulaceae</taxon>
        <taxon>Rhynchosporium</taxon>
    </lineage>
</organism>
<dbReference type="InParanoid" id="A0A1E1K1S2"/>
<dbReference type="InterPro" id="IPR011990">
    <property type="entry name" value="TPR-like_helical_dom_sf"/>
</dbReference>
<dbReference type="Pfam" id="PF01535">
    <property type="entry name" value="PPR"/>
    <property type="match status" value="1"/>
</dbReference>
<name>A0A1E1K1S2_9HELO</name>
<dbReference type="InterPro" id="IPR051114">
    <property type="entry name" value="Mito_RNA_Proc_CCM1"/>
</dbReference>
<sequence>MRSQLTRSVFWRLLSNEGYIPHCPSRRALSARISNRHASPCIVRPPCRRTLFGFFQKAPRQHKDPALAPGLTPMVDFSVMDKLKARPPPAQDLVKAWRIFFQHKVVKKESLDTMEAGHVLRVFKHLQELDSEFADCRLSMDDLRLPKKLFQDVRGRSPKIHNVQTAELVKGLYGEWVKSEGQSEGVRQKDLHLLIRVLTRSGNTAEARDLLEAQTFESDINSVKTQRLCWKSILRGFALEDNEAELLKTARRTEEREELVYYSAKQNIMTEFYAARNDTENTKLWYSKPLVTVDGLKKSGQADPKTLSAVLRYCIRNDESEWCKLVFRDVLESDPDKTTWDVVLQWASGVMGKGVEDVERMMKVIIRRSNDENPVTPDIVTINGLVEMSMSLNDSYLAERYIALGEKFGIKPNGNTYILQMKYRADANDLRGAQEAYDRLQAEEVENDDDLPAINTFLRALCASKLDNYNRITSIVSDLDERDKRLEADTVSALTKLYLHRDEIHEMIDLLQTQSYKYTVEERLRIIKTMMDYSLNPETTNVRSWECYTIFRQIFDELNLEQRTTMMNEYFRRGRCDMACHVFGHMRQHSMLPRRPVLSTYVSCFEGIASLADREMLDMVHNMLKMDSSIEPNTKLYNSLMLAYTACDDADRALDFWDDITNTEEGPSYKSLEIVFWACGKKPFGDRKARDIWGKMRRMEIEVTPGVFRGYVSALAGQGKFEETRDMCEGMEKEFSLKLDVETLGTFYNSIPGQSRKDLVEEWAKGISPDIWRALCKLGQTTQEEGHRLFNMTREMKA</sequence>
<dbReference type="EMBL" id="FJUW01000005">
    <property type="protein sequence ID" value="CZS92087.1"/>
    <property type="molecule type" value="Genomic_DNA"/>
</dbReference>
<feature type="repeat" description="PPR" evidence="1">
    <location>
        <begin position="559"/>
        <end position="593"/>
    </location>
</feature>
<accession>A0A1E1K1S2</accession>
<dbReference type="PANTHER" id="PTHR47934">
    <property type="entry name" value="PENTATRICOPEPTIDE REPEAT-CONTAINING PROTEIN PET309, MITOCHONDRIAL"/>
    <property type="match status" value="1"/>
</dbReference>
<dbReference type="GO" id="GO:0006396">
    <property type="term" value="P:RNA processing"/>
    <property type="evidence" value="ECO:0007669"/>
    <property type="project" value="TreeGrafter"/>
</dbReference>
<evidence type="ECO:0000313" key="3">
    <source>
        <dbReference type="Proteomes" id="UP000178129"/>
    </source>
</evidence>
<dbReference type="Proteomes" id="UP000178129">
    <property type="component" value="Unassembled WGS sequence"/>
</dbReference>
<dbReference type="AlphaFoldDB" id="A0A1E1K1S2"/>
<comment type="caution">
    <text evidence="2">The sequence shown here is derived from an EMBL/GenBank/DDBJ whole genome shotgun (WGS) entry which is preliminary data.</text>
</comment>
<dbReference type="GO" id="GO:0007005">
    <property type="term" value="P:mitochondrion organization"/>
    <property type="evidence" value="ECO:0007669"/>
    <property type="project" value="TreeGrafter"/>
</dbReference>
<evidence type="ECO:0000256" key="1">
    <source>
        <dbReference type="PROSITE-ProRule" id="PRU00708"/>
    </source>
</evidence>
<dbReference type="InterPro" id="IPR002885">
    <property type="entry name" value="PPR_rpt"/>
</dbReference>
<dbReference type="GO" id="GO:0005739">
    <property type="term" value="C:mitochondrion"/>
    <property type="evidence" value="ECO:0007669"/>
    <property type="project" value="TreeGrafter"/>
</dbReference>
<dbReference type="PROSITE" id="PS51375">
    <property type="entry name" value="PPR"/>
    <property type="match status" value="1"/>
</dbReference>
<dbReference type="Gene3D" id="1.25.40.10">
    <property type="entry name" value="Tetratricopeptide repeat domain"/>
    <property type="match status" value="2"/>
</dbReference>
<evidence type="ECO:0000313" key="2">
    <source>
        <dbReference type="EMBL" id="CZS92087.1"/>
    </source>
</evidence>
<reference evidence="3" key="1">
    <citation type="submission" date="2016-03" db="EMBL/GenBank/DDBJ databases">
        <authorList>
            <person name="Ploux O."/>
        </authorList>
    </citation>
    <scope>NUCLEOTIDE SEQUENCE [LARGE SCALE GENOMIC DNA]</scope>
    <source>
        <strain evidence="3">UK7</strain>
    </source>
</reference>
<dbReference type="PANTHER" id="PTHR47934:SF6">
    <property type="entry name" value="MITOCHONDRIAL GROUP I INTRON SPLICING FACTOR CCM1-RELATED"/>
    <property type="match status" value="1"/>
</dbReference>